<evidence type="ECO:0000313" key="2">
    <source>
        <dbReference type="Proteomes" id="UP000006671"/>
    </source>
</evidence>
<dbReference type="RefSeq" id="XP_002682635.1">
    <property type="nucleotide sequence ID" value="XM_002682589.1"/>
</dbReference>
<dbReference type="InterPro" id="IPR036047">
    <property type="entry name" value="F-box-like_dom_sf"/>
</dbReference>
<sequence length="481" mass="55176">MKQFFVVIQRLALTKQQPGSSDELENRAAAAYPFPNAIGNLLSHISNLKYESDHKQSLSDFTIPNHDENIIDDESIKLLDFLNIAPNEIVCLMALFLDNRTLAALLRCSSHVNDIVDDDDQFWQMKCESMIFNRKILSSYRNSVASYKKLYEEFIAKKPYYHLKDSLENVFTFLETSDCSILSSFDFGLVYIDPRECVEFAELEDSNSLPIEEQRSIDIVSNNFVKMFTMGIREVGVLVDVSNCNEFNESEYHSKIFPFITGMGKRVGFKAVNLFFINYKTNKGISELTSTIEKSYRPLPSYVQSKPLRGFILDIEKQQPKVGGTDLVAKVAILSGGFNKEMIPEPRIIGDNRYITFNSYYTTPLYCDDIKLTEPLKILRVHINLPNSKFPLKRDESLYIVQETSPPRKTKSFTCQVISLGLEMKKSDFALCVGYSFKILVRIKRFISKIQIVEDSVSLQLVHISIWTIINLNCLKTRLKM</sequence>
<dbReference type="SUPFAM" id="SSF81383">
    <property type="entry name" value="F-box domain"/>
    <property type="match status" value="1"/>
</dbReference>
<proteinExistence type="predicted"/>
<accession>D2UZ67</accession>
<name>D2UZ67_NAEGR</name>
<reference evidence="1 2" key="1">
    <citation type="journal article" date="2010" name="Cell">
        <title>The genome of Naegleria gruberi illuminates early eukaryotic versatility.</title>
        <authorList>
            <person name="Fritz-Laylin L.K."/>
            <person name="Prochnik S.E."/>
            <person name="Ginger M.L."/>
            <person name="Dacks J.B."/>
            <person name="Carpenter M.L."/>
            <person name="Field M.C."/>
            <person name="Kuo A."/>
            <person name="Paredez A."/>
            <person name="Chapman J."/>
            <person name="Pham J."/>
            <person name="Shu S."/>
            <person name="Neupane R."/>
            <person name="Cipriano M."/>
            <person name="Mancuso J."/>
            <person name="Tu H."/>
            <person name="Salamov A."/>
            <person name="Lindquist E."/>
            <person name="Shapiro H."/>
            <person name="Lucas S."/>
            <person name="Grigoriev I.V."/>
            <person name="Cande W.Z."/>
            <person name="Fulton C."/>
            <person name="Rokhsar D.S."/>
            <person name="Dawson S.C."/>
        </authorList>
    </citation>
    <scope>NUCLEOTIDE SEQUENCE [LARGE SCALE GENOMIC DNA]</scope>
    <source>
        <strain evidence="1 2">NEG-M</strain>
    </source>
</reference>
<dbReference type="AlphaFoldDB" id="D2UZ67"/>
<dbReference type="InParanoid" id="D2UZ67"/>
<dbReference type="KEGG" id="ngr:NAEGRDRAFT_61829"/>
<dbReference type="VEuPathDB" id="AmoebaDB:NAEGRDRAFT_61829"/>
<keyword evidence="2" id="KW-1185">Reference proteome</keyword>
<organism evidence="2">
    <name type="scientific">Naegleria gruberi</name>
    <name type="common">Amoeba</name>
    <dbReference type="NCBI Taxonomy" id="5762"/>
    <lineage>
        <taxon>Eukaryota</taxon>
        <taxon>Discoba</taxon>
        <taxon>Heterolobosea</taxon>
        <taxon>Tetramitia</taxon>
        <taxon>Eutetramitia</taxon>
        <taxon>Vahlkampfiidae</taxon>
        <taxon>Naegleria</taxon>
    </lineage>
</organism>
<evidence type="ECO:0000313" key="1">
    <source>
        <dbReference type="EMBL" id="EFC49891.1"/>
    </source>
</evidence>
<gene>
    <name evidence="1" type="ORF">NAEGRDRAFT_61829</name>
</gene>
<dbReference type="GeneID" id="8863231"/>
<protein>
    <submittedName>
        <fullName evidence="1">Predicted protein</fullName>
    </submittedName>
</protein>
<dbReference type="EMBL" id="GG738846">
    <property type="protein sequence ID" value="EFC49891.1"/>
    <property type="molecule type" value="Genomic_DNA"/>
</dbReference>
<dbReference type="Proteomes" id="UP000006671">
    <property type="component" value="Unassembled WGS sequence"/>
</dbReference>